<sequence>MSELILYSLGDRRGRIKPRAEQETVWFTRRTFRCT</sequence>
<accession>A0A4R8LVQ3</accession>
<protein>
    <submittedName>
        <fullName evidence="1">Uncharacterized protein</fullName>
    </submittedName>
</protein>
<evidence type="ECO:0000313" key="2">
    <source>
        <dbReference type="Proteomes" id="UP000295509"/>
    </source>
</evidence>
<evidence type="ECO:0000313" key="1">
    <source>
        <dbReference type="EMBL" id="TDY51824.1"/>
    </source>
</evidence>
<dbReference type="Proteomes" id="UP000295509">
    <property type="component" value="Unassembled WGS sequence"/>
</dbReference>
<dbReference type="EMBL" id="SORE01000006">
    <property type="protein sequence ID" value="TDY51824.1"/>
    <property type="molecule type" value="Genomic_DNA"/>
</dbReference>
<name>A0A4R8LVQ3_9BURK</name>
<keyword evidence="2" id="KW-1185">Reference proteome</keyword>
<gene>
    <name evidence="1" type="ORF">BX592_106118</name>
</gene>
<comment type="caution">
    <text evidence="1">The sequence shown here is derived from an EMBL/GenBank/DDBJ whole genome shotgun (WGS) entry which is preliminary data.</text>
</comment>
<proteinExistence type="predicted"/>
<dbReference type="AlphaFoldDB" id="A0A4R8LVQ3"/>
<reference evidence="1 2" key="1">
    <citation type="submission" date="2019-03" db="EMBL/GenBank/DDBJ databases">
        <title>Genomic Encyclopedia of Type Strains, Phase III (KMG-III): the genomes of soil and plant-associated and newly described type strains.</title>
        <authorList>
            <person name="Whitman W."/>
        </authorList>
    </citation>
    <scope>NUCLEOTIDE SEQUENCE [LARGE SCALE GENOMIC DNA]</scope>
    <source>
        <strain evidence="1 2">LMG 29544</strain>
    </source>
</reference>
<organism evidence="1 2">
    <name type="scientific">Paraburkholderia rhizosphaerae</name>
    <dbReference type="NCBI Taxonomy" id="480658"/>
    <lineage>
        <taxon>Bacteria</taxon>
        <taxon>Pseudomonadati</taxon>
        <taxon>Pseudomonadota</taxon>
        <taxon>Betaproteobacteria</taxon>
        <taxon>Burkholderiales</taxon>
        <taxon>Burkholderiaceae</taxon>
        <taxon>Paraburkholderia</taxon>
    </lineage>
</organism>